<feature type="region of interest" description="Disordered" evidence="9">
    <location>
        <begin position="523"/>
        <end position="547"/>
    </location>
</feature>
<evidence type="ECO:0000313" key="13">
    <source>
        <dbReference type="RefSeq" id="XP_017780251.1"/>
    </source>
</evidence>
<reference evidence="13" key="1">
    <citation type="submission" date="2025-08" db="UniProtKB">
        <authorList>
            <consortium name="RefSeq"/>
        </authorList>
    </citation>
    <scope>IDENTIFICATION</scope>
    <source>
        <tissue evidence="13">Whole Larva</tissue>
    </source>
</reference>
<dbReference type="InterPro" id="IPR036279">
    <property type="entry name" value="5-3_exonuclease_C_sf"/>
</dbReference>
<dbReference type="SUPFAM" id="SSF88723">
    <property type="entry name" value="PIN domain-like"/>
    <property type="match status" value="1"/>
</dbReference>
<keyword evidence="8" id="KW-0238">DNA-binding</keyword>
<dbReference type="GO" id="GO:0004527">
    <property type="term" value="F:exonuclease activity"/>
    <property type="evidence" value="ECO:0007669"/>
    <property type="project" value="UniProtKB-KW"/>
</dbReference>
<keyword evidence="3" id="KW-0255">Endonuclease</keyword>
<name>A0ABM1N0A1_NICVS</name>
<evidence type="ECO:0000256" key="5">
    <source>
        <dbReference type="ARBA" id="ARBA00022801"/>
    </source>
</evidence>
<keyword evidence="8" id="KW-0460">Magnesium</keyword>
<dbReference type="InterPro" id="IPR006084">
    <property type="entry name" value="XPG/Rad2"/>
</dbReference>
<protein>
    <recommendedName>
        <fullName evidence="8">Exonuclease 1</fullName>
        <ecNumber evidence="8">3.1.-.-</ecNumber>
    </recommendedName>
</protein>
<gene>
    <name evidence="13" type="primary">LOC108565340</name>
</gene>
<keyword evidence="8" id="KW-0267">Excision nuclease</keyword>
<sequence>MGITGLIPFLKKKNPAIERGHLRDFKNKRVAIDAYCWLHRGVFCCAEDLFFGRKTTKYIDYCMKYINLLKHFKIMPVLVFDGKNMPMKIVDKSRHESRTDARNKANLLVASGQNQLARPYMSRAIDITHEMALALIKVARNVGVECIIAPYEADAQLAFLEINNYVDFVITEDSDLIVYGCRNIFFKLDDSGAGEVYTQTKLWSALQLTQPEKFEFRKFRHACILSGCDYVQNLPGIGLVKSWKFMCQIINSDIRKFLLKIPLKLNMPNLVVDDDYIENFVMADIAFSCQEVFDPKLKLRVPVNLPSVNEIRDEDYSEFIKKFLKESVDCYQLALGNIDMNNKVYDNYNPESKLGSIFCSHKKGKENESIKPNQSIISYKRVKPVDCHKNKVVIEENMEECLKPIEELVPTGKYFFKKKQPEPEVKPAEINHSISTISKFFRHKYVKEKGDVIRRPEPINVKDIENSGILKLDNEKIKVLLNNQTVAENDDSLMDSSFDEERTKTNLNAFKKTNTRQSIQIKPEPMSESSFTGEESSTRIKVSSTMIEESSTMIEESSTRIEESSNRIDESMEIDEVEENEIVEDDNKVSKNSEIIKVVDKNNVPVVKKERVQKPLIPERKKPTLNAIKKTITRRSKVKPNQATMLNFFKKV</sequence>
<dbReference type="SMART" id="SM00484">
    <property type="entry name" value="XPGI"/>
    <property type="match status" value="1"/>
</dbReference>
<keyword evidence="5 8" id="KW-0378">Hydrolase</keyword>
<evidence type="ECO:0000256" key="6">
    <source>
        <dbReference type="ARBA" id="ARBA00023204"/>
    </source>
</evidence>
<dbReference type="PANTHER" id="PTHR11081:SF8">
    <property type="entry name" value="EXONUCLEASE 1"/>
    <property type="match status" value="1"/>
</dbReference>
<dbReference type="Gene3D" id="1.10.150.20">
    <property type="entry name" value="5' to 3' exonuclease, C-terminal subdomain"/>
    <property type="match status" value="1"/>
</dbReference>
<dbReference type="PRINTS" id="PR00853">
    <property type="entry name" value="XPGRADSUPER"/>
</dbReference>
<keyword evidence="12" id="KW-1185">Reference proteome</keyword>
<keyword evidence="2 8" id="KW-0540">Nuclease</keyword>
<dbReference type="Proteomes" id="UP000695000">
    <property type="component" value="Unplaced"/>
</dbReference>
<evidence type="ECO:0000256" key="2">
    <source>
        <dbReference type="ARBA" id="ARBA00022722"/>
    </source>
</evidence>
<evidence type="ECO:0000256" key="4">
    <source>
        <dbReference type="ARBA" id="ARBA00022763"/>
    </source>
</evidence>
<proteinExistence type="inferred from homology"/>
<dbReference type="InterPro" id="IPR006085">
    <property type="entry name" value="XPG_DNA_repair_N"/>
</dbReference>
<dbReference type="SUPFAM" id="SSF47807">
    <property type="entry name" value="5' to 3' exonuclease, C-terminal subdomain"/>
    <property type="match status" value="1"/>
</dbReference>
<keyword evidence="6 8" id="KW-0234">DNA repair</keyword>
<keyword evidence="8" id="KW-0479">Metal-binding</keyword>
<dbReference type="CDD" id="cd09857">
    <property type="entry name" value="PIN_EXO1"/>
    <property type="match status" value="1"/>
</dbReference>
<evidence type="ECO:0000256" key="7">
    <source>
        <dbReference type="ARBA" id="ARBA00023242"/>
    </source>
</evidence>
<feature type="domain" description="XPG N-terminal" evidence="11">
    <location>
        <begin position="1"/>
        <end position="105"/>
    </location>
</feature>
<evidence type="ECO:0000256" key="3">
    <source>
        <dbReference type="ARBA" id="ARBA00022759"/>
    </source>
</evidence>
<organism evidence="12 13">
    <name type="scientific">Nicrophorus vespilloides</name>
    <name type="common">Boreal carrion beetle</name>
    <dbReference type="NCBI Taxonomy" id="110193"/>
    <lineage>
        <taxon>Eukaryota</taxon>
        <taxon>Metazoa</taxon>
        <taxon>Ecdysozoa</taxon>
        <taxon>Arthropoda</taxon>
        <taxon>Hexapoda</taxon>
        <taxon>Insecta</taxon>
        <taxon>Pterygota</taxon>
        <taxon>Neoptera</taxon>
        <taxon>Endopterygota</taxon>
        <taxon>Coleoptera</taxon>
        <taxon>Polyphaga</taxon>
        <taxon>Staphyliniformia</taxon>
        <taxon>Silphidae</taxon>
        <taxon>Nicrophorinae</taxon>
        <taxon>Nicrophorus</taxon>
    </lineage>
</organism>
<dbReference type="SMART" id="SM00485">
    <property type="entry name" value="XPGN"/>
    <property type="match status" value="1"/>
</dbReference>
<dbReference type="RefSeq" id="XP_017780251.1">
    <property type="nucleotide sequence ID" value="XM_017924762.1"/>
</dbReference>
<dbReference type="InterPro" id="IPR029060">
    <property type="entry name" value="PIN-like_dom_sf"/>
</dbReference>
<dbReference type="InterPro" id="IPR019974">
    <property type="entry name" value="XPG_CS"/>
</dbReference>
<dbReference type="InterPro" id="IPR006086">
    <property type="entry name" value="XPG-I_dom"/>
</dbReference>
<dbReference type="PANTHER" id="PTHR11081">
    <property type="entry name" value="FLAP ENDONUCLEASE FAMILY MEMBER"/>
    <property type="match status" value="1"/>
</dbReference>
<evidence type="ECO:0000259" key="11">
    <source>
        <dbReference type="SMART" id="SM00485"/>
    </source>
</evidence>
<evidence type="ECO:0000259" key="10">
    <source>
        <dbReference type="SMART" id="SM00484"/>
    </source>
</evidence>
<keyword evidence="8" id="KW-0228">DNA excision</keyword>
<keyword evidence="7 8" id="KW-0539">Nucleus</keyword>
<dbReference type="Pfam" id="PF00752">
    <property type="entry name" value="XPG_N"/>
    <property type="match status" value="1"/>
</dbReference>
<evidence type="ECO:0000256" key="9">
    <source>
        <dbReference type="SAM" id="MobiDB-lite"/>
    </source>
</evidence>
<comment type="subcellular location">
    <subcellularLocation>
        <location evidence="1 8">Nucleus</location>
    </subcellularLocation>
</comment>
<keyword evidence="8 13" id="KW-0269">Exonuclease</keyword>
<dbReference type="GeneID" id="108565340"/>
<comment type="cofactor">
    <cofactor evidence="8">
        <name>Mg(2+)</name>
        <dbReference type="ChEBI" id="CHEBI:18420"/>
    </cofactor>
    <text evidence="8">Binds 2 magnesium ions per subunit. They probably participate in the reaction catalyzed by the enzyme. May bind an additional third magnesium ion after substrate binding.</text>
</comment>
<dbReference type="InterPro" id="IPR044752">
    <property type="entry name" value="PIN-like_EXO1"/>
</dbReference>
<dbReference type="EC" id="3.1.-.-" evidence="8"/>
<comment type="function">
    <text evidence="8">5'-&gt;3' double-stranded DNA exonuclease which may also possess a cryptic 3'-&gt;5' double-stranded DNA exonuclease activity. Functions in DNA mismatch repair.</text>
</comment>
<keyword evidence="4 8" id="KW-0227">DNA damage</keyword>
<evidence type="ECO:0000256" key="8">
    <source>
        <dbReference type="RuleBase" id="RU910737"/>
    </source>
</evidence>
<dbReference type="PROSITE" id="PS00842">
    <property type="entry name" value="XPG_2"/>
    <property type="match status" value="1"/>
</dbReference>
<feature type="domain" description="XPG-I" evidence="10">
    <location>
        <begin position="140"/>
        <end position="208"/>
    </location>
</feature>
<evidence type="ECO:0000256" key="1">
    <source>
        <dbReference type="ARBA" id="ARBA00004123"/>
    </source>
</evidence>
<accession>A0ABM1N0A1</accession>
<comment type="similarity">
    <text evidence="8">Belongs to the XPG/RAD2 endonuclease family. EXO1 subfamily.</text>
</comment>
<dbReference type="Gene3D" id="3.40.50.1010">
    <property type="entry name" value="5'-nuclease"/>
    <property type="match status" value="1"/>
</dbReference>
<dbReference type="Pfam" id="PF00867">
    <property type="entry name" value="XPG_I"/>
    <property type="match status" value="1"/>
</dbReference>
<evidence type="ECO:0000313" key="12">
    <source>
        <dbReference type="Proteomes" id="UP000695000"/>
    </source>
</evidence>